<sequence length="282" mass="31465">MLRNPVWCYTSGWCSAMFAEGDLAVISIKKLTSMKVKSSKKSRSDLANSLSAHLKSFGEKYEDIVICPTCLGEFSVKADQEKFSAGHILPEVAGGQEWTFICRSCNSRFGEKQDKWFGEYLHILNIPTGTFLDAKTKNKYISINGEVVRGDISVRDDGSVEVFVPIDRNPPGKVKSIPKGPKLELSFKPVLIDHENEIEIGYITAAYLIWFHEIGYNWVFQSSLDVVRKQILECDRSLNGAKVIDLDFDKSPVEGVGAVLQSDTLYPCCVVVDKLVVIGKQE</sequence>
<dbReference type="EMBL" id="CP000492">
    <property type="protein sequence ID" value="ABL64336.1"/>
    <property type="molecule type" value="Genomic_DNA"/>
</dbReference>
<name>A1BD59_CHLPD</name>
<dbReference type="HOGENOM" id="CLU_985879_0_0_10"/>
<organism evidence="2 3">
    <name type="scientific">Chlorobium phaeobacteroides (strain DSM 266 / SMG 266 / 2430)</name>
    <dbReference type="NCBI Taxonomy" id="290317"/>
    <lineage>
        <taxon>Bacteria</taxon>
        <taxon>Pseudomonadati</taxon>
        <taxon>Chlorobiota</taxon>
        <taxon>Chlorobiia</taxon>
        <taxon>Chlorobiales</taxon>
        <taxon>Chlorobiaceae</taxon>
        <taxon>Chlorobium/Pelodictyon group</taxon>
        <taxon>Chlorobium</taxon>
    </lineage>
</organism>
<feature type="domain" description="HNH endonuclease 5" evidence="1">
    <location>
        <begin position="79"/>
        <end position="118"/>
    </location>
</feature>
<keyword evidence="3" id="KW-1185">Reference proteome</keyword>
<dbReference type="eggNOG" id="ENOG5032TBK">
    <property type="taxonomic scope" value="Bacteria"/>
</dbReference>
<dbReference type="AlphaFoldDB" id="A1BD59"/>
<evidence type="ECO:0000313" key="3">
    <source>
        <dbReference type="Proteomes" id="UP000008701"/>
    </source>
</evidence>
<dbReference type="InterPro" id="IPR029471">
    <property type="entry name" value="HNH_5"/>
</dbReference>
<dbReference type="STRING" id="290317.Cpha266_0272"/>
<dbReference type="KEGG" id="cph:Cpha266_0272"/>
<reference evidence="2 3" key="1">
    <citation type="submission" date="2006-12" db="EMBL/GenBank/DDBJ databases">
        <title>Complete sequence of Chlorobium phaeobacteroides DSM 266.</title>
        <authorList>
            <consortium name="US DOE Joint Genome Institute"/>
            <person name="Copeland A."/>
            <person name="Lucas S."/>
            <person name="Lapidus A."/>
            <person name="Barry K."/>
            <person name="Detter J.C."/>
            <person name="Glavina del Rio T."/>
            <person name="Hammon N."/>
            <person name="Israni S."/>
            <person name="Pitluck S."/>
            <person name="Goltsman E."/>
            <person name="Schmutz J."/>
            <person name="Larimer F."/>
            <person name="Land M."/>
            <person name="Hauser L."/>
            <person name="Mikhailova N."/>
            <person name="Li T."/>
            <person name="Overmann J."/>
            <person name="Bryant D.A."/>
            <person name="Richardson P."/>
        </authorList>
    </citation>
    <scope>NUCLEOTIDE SEQUENCE [LARGE SCALE GENOMIC DNA]</scope>
    <source>
        <strain evidence="2 3">DSM 266</strain>
    </source>
</reference>
<evidence type="ECO:0000313" key="2">
    <source>
        <dbReference type="EMBL" id="ABL64336.1"/>
    </source>
</evidence>
<accession>A1BD59</accession>
<dbReference type="Pfam" id="PF14279">
    <property type="entry name" value="HNH_5"/>
    <property type="match status" value="1"/>
</dbReference>
<dbReference type="Proteomes" id="UP000008701">
    <property type="component" value="Chromosome"/>
</dbReference>
<proteinExistence type="predicted"/>
<gene>
    <name evidence="2" type="ordered locus">Cpha266_0272</name>
</gene>
<protein>
    <recommendedName>
        <fullName evidence="1">HNH endonuclease 5 domain-containing protein</fullName>
    </recommendedName>
</protein>
<evidence type="ECO:0000259" key="1">
    <source>
        <dbReference type="Pfam" id="PF14279"/>
    </source>
</evidence>